<accession>A0ABV6DIZ4</accession>
<keyword evidence="2 5" id="KW-0238">DNA-binding</keyword>
<dbReference type="GO" id="GO:0003677">
    <property type="term" value="F:DNA binding"/>
    <property type="evidence" value="ECO:0007669"/>
    <property type="project" value="UniProtKB-KW"/>
</dbReference>
<dbReference type="RefSeq" id="WP_377469816.1">
    <property type="nucleotide sequence ID" value="NZ_JBHLWN010000031.1"/>
</dbReference>
<keyword evidence="3" id="KW-0804">Transcription</keyword>
<protein>
    <submittedName>
        <fullName evidence="5">LacI family DNA-binding transcriptional regulator</fullName>
    </submittedName>
</protein>
<dbReference type="PROSITE" id="PS50932">
    <property type="entry name" value="HTH_LACI_2"/>
    <property type="match status" value="1"/>
</dbReference>
<dbReference type="InterPro" id="IPR046335">
    <property type="entry name" value="LacI/GalR-like_sensor"/>
</dbReference>
<evidence type="ECO:0000313" key="5">
    <source>
        <dbReference type="EMBL" id="MFC0212618.1"/>
    </source>
</evidence>
<evidence type="ECO:0000256" key="2">
    <source>
        <dbReference type="ARBA" id="ARBA00023125"/>
    </source>
</evidence>
<dbReference type="PANTHER" id="PTHR30146">
    <property type="entry name" value="LACI-RELATED TRANSCRIPTIONAL REPRESSOR"/>
    <property type="match status" value="1"/>
</dbReference>
<dbReference type="Pfam" id="PF00356">
    <property type="entry name" value="LacI"/>
    <property type="match status" value="1"/>
</dbReference>
<evidence type="ECO:0000313" key="6">
    <source>
        <dbReference type="Proteomes" id="UP001589776"/>
    </source>
</evidence>
<keyword evidence="6" id="KW-1185">Reference proteome</keyword>
<sequence length="345" mass="37590">MLLFEVVDFDEGRDDSLRITIKDIAQMANVSVSTVSRVVNNSKPVNEDVRRRVMEVLKKTNYPPRIVANQETARSLIGVIAPKNSSTVLDDFITGIQTISSVFGYETIITLSDGTEDTELQCLRLHADMGTQGVIFIGNQFGKHHLNILESASIACTLVGQISEMPSVPSVHVDNVSAAYEAVTCLIHKGHRDIAMIRAGGDMPVGGHRYRGYRQALQDAGISLREEWIVESEISIEGGRIAMQAIAETGSLPSAVFCSTDGMAIGAMNYLLDNGYRIPEDVSVLGFDGSFMSTLVRPQLSTVEYSAVEIGMTSTRNLIRKLKGAADVPQHSNVTYHLVLRGSTK</sequence>
<dbReference type="SMART" id="SM00354">
    <property type="entry name" value="HTH_LACI"/>
    <property type="match status" value="1"/>
</dbReference>
<reference evidence="5 6" key="1">
    <citation type="submission" date="2024-09" db="EMBL/GenBank/DDBJ databases">
        <authorList>
            <person name="Sun Q."/>
            <person name="Mori K."/>
        </authorList>
    </citation>
    <scope>NUCLEOTIDE SEQUENCE [LARGE SCALE GENOMIC DNA]</scope>
    <source>
        <strain evidence="5 6">CCM 7759</strain>
    </source>
</reference>
<dbReference type="EMBL" id="JBHLWN010000031">
    <property type="protein sequence ID" value="MFC0212618.1"/>
    <property type="molecule type" value="Genomic_DNA"/>
</dbReference>
<dbReference type="SUPFAM" id="SSF47413">
    <property type="entry name" value="lambda repressor-like DNA-binding domains"/>
    <property type="match status" value="1"/>
</dbReference>
<dbReference type="InterPro" id="IPR028082">
    <property type="entry name" value="Peripla_BP_I"/>
</dbReference>
<evidence type="ECO:0000256" key="1">
    <source>
        <dbReference type="ARBA" id="ARBA00023015"/>
    </source>
</evidence>
<dbReference type="InterPro" id="IPR000843">
    <property type="entry name" value="HTH_LacI"/>
</dbReference>
<dbReference type="InterPro" id="IPR010982">
    <property type="entry name" value="Lambda_DNA-bd_dom_sf"/>
</dbReference>
<name>A0ABV6DIZ4_9BACL</name>
<organism evidence="5 6">
    <name type="scientific">Paenibacillus chartarius</name>
    <dbReference type="NCBI Taxonomy" id="747481"/>
    <lineage>
        <taxon>Bacteria</taxon>
        <taxon>Bacillati</taxon>
        <taxon>Bacillota</taxon>
        <taxon>Bacilli</taxon>
        <taxon>Bacillales</taxon>
        <taxon>Paenibacillaceae</taxon>
        <taxon>Paenibacillus</taxon>
    </lineage>
</organism>
<evidence type="ECO:0000259" key="4">
    <source>
        <dbReference type="PROSITE" id="PS50932"/>
    </source>
</evidence>
<dbReference type="PROSITE" id="PS00356">
    <property type="entry name" value="HTH_LACI_1"/>
    <property type="match status" value="1"/>
</dbReference>
<keyword evidence="1" id="KW-0805">Transcription regulation</keyword>
<evidence type="ECO:0000256" key="3">
    <source>
        <dbReference type="ARBA" id="ARBA00023163"/>
    </source>
</evidence>
<dbReference type="Gene3D" id="3.40.50.2300">
    <property type="match status" value="2"/>
</dbReference>
<feature type="domain" description="HTH lacI-type" evidence="4">
    <location>
        <begin position="19"/>
        <end position="73"/>
    </location>
</feature>
<dbReference type="Pfam" id="PF13377">
    <property type="entry name" value="Peripla_BP_3"/>
    <property type="match status" value="1"/>
</dbReference>
<dbReference type="Gene3D" id="1.10.260.40">
    <property type="entry name" value="lambda repressor-like DNA-binding domains"/>
    <property type="match status" value="1"/>
</dbReference>
<dbReference type="Proteomes" id="UP001589776">
    <property type="component" value="Unassembled WGS sequence"/>
</dbReference>
<dbReference type="PANTHER" id="PTHR30146:SF109">
    <property type="entry name" value="HTH-TYPE TRANSCRIPTIONAL REGULATOR GALS"/>
    <property type="match status" value="1"/>
</dbReference>
<comment type="caution">
    <text evidence="5">The sequence shown here is derived from an EMBL/GenBank/DDBJ whole genome shotgun (WGS) entry which is preliminary data.</text>
</comment>
<dbReference type="SUPFAM" id="SSF53822">
    <property type="entry name" value="Periplasmic binding protein-like I"/>
    <property type="match status" value="1"/>
</dbReference>
<dbReference type="PRINTS" id="PR00036">
    <property type="entry name" value="HTHLACI"/>
</dbReference>
<gene>
    <name evidence="5" type="ORF">ACFFK0_09090</name>
</gene>
<proteinExistence type="predicted"/>